<sequence>MAVASTRVAHSNLSFLLERLHREGRASRAELTRATGLNRSTISALVGELVARGLVEEGDPLATNLVGRPSPVVGPSRSIVALAVVPETDAVEVGIVSFTGELVRRIRFETDTPPTAKEAVKIVAALVEGMRDTFETLYRCVGIGIAVPGLVRKSDGFVRWVPHLGWREVPFAEQVAEVTGLPVLAANDANLGALAEHLFGAGRGIENMLYMNGGASGIGGGIIAGDRLLEGVAGYAGEFGHNLVATPSRYGEGGDDELEVVVSRRRLLDVLGLRGASRQEFEQRLRTSDDPAVRAEVLRQLAVLSVGVRNMVNILNPERVVLGGFLSTIFDLEREHFLELLRAHTLEPNYEEVEVVRAELGSDLLLIGAAELQFQALIERAQFETLVEA</sequence>
<feature type="domain" description="HTH marR-type" evidence="2">
    <location>
        <begin position="16"/>
        <end position="57"/>
    </location>
</feature>
<reference evidence="3 4" key="1">
    <citation type="submission" date="2019-09" db="EMBL/GenBank/DDBJ databases">
        <title>Phylogeny of genus Pseudoclavibacter and closely related genus.</title>
        <authorList>
            <person name="Li Y."/>
        </authorList>
    </citation>
    <scope>NUCLEOTIDE SEQUENCE [LARGE SCALE GENOMIC DNA]</scope>
    <source>
        <strain evidence="3 4">DSM 23821</strain>
    </source>
</reference>
<dbReference type="Gene3D" id="1.10.10.10">
    <property type="entry name" value="Winged helix-like DNA-binding domain superfamily/Winged helix DNA-binding domain"/>
    <property type="match status" value="1"/>
</dbReference>
<dbReference type="Pfam" id="PF00480">
    <property type="entry name" value="ROK"/>
    <property type="match status" value="1"/>
</dbReference>
<dbReference type="Gene3D" id="3.30.420.40">
    <property type="match status" value="2"/>
</dbReference>
<dbReference type="InterPro" id="IPR043129">
    <property type="entry name" value="ATPase_NBD"/>
</dbReference>
<dbReference type="GO" id="GO:0003700">
    <property type="term" value="F:DNA-binding transcription factor activity"/>
    <property type="evidence" value="ECO:0007669"/>
    <property type="project" value="InterPro"/>
</dbReference>
<gene>
    <name evidence="3" type="ORF">F8O01_00955</name>
</gene>
<dbReference type="SUPFAM" id="SSF46785">
    <property type="entry name" value="Winged helix' DNA-binding domain"/>
    <property type="match status" value="1"/>
</dbReference>
<protein>
    <submittedName>
        <fullName evidence="3">ROK family transcriptional regulator</fullName>
    </submittedName>
</protein>
<dbReference type="EMBL" id="WBJZ01000001">
    <property type="protein sequence ID" value="KAB1662546.1"/>
    <property type="molecule type" value="Genomic_DNA"/>
</dbReference>
<name>A0A7J5C1M8_9MICO</name>
<dbReference type="AlphaFoldDB" id="A0A7J5C1M8"/>
<dbReference type="PANTHER" id="PTHR18964:SF149">
    <property type="entry name" value="BIFUNCTIONAL UDP-N-ACETYLGLUCOSAMINE 2-EPIMERASE_N-ACETYLMANNOSAMINE KINASE"/>
    <property type="match status" value="1"/>
</dbReference>
<evidence type="ECO:0000313" key="3">
    <source>
        <dbReference type="EMBL" id="KAB1662546.1"/>
    </source>
</evidence>
<dbReference type="PANTHER" id="PTHR18964">
    <property type="entry name" value="ROK (REPRESSOR, ORF, KINASE) FAMILY"/>
    <property type="match status" value="1"/>
</dbReference>
<dbReference type="OrthoDB" id="5174513at2"/>
<dbReference type="InterPro" id="IPR000835">
    <property type="entry name" value="HTH_MarR-typ"/>
</dbReference>
<proteinExistence type="inferred from homology"/>
<dbReference type="InterPro" id="IPR000600">
    <property type="entry name" value="ROK"/>
</dbReference>
<evidence type="ECO:0000313" key="4">
    <source>
        <dbReference type="Proteomes" id="UP000467240"/>
    </source>
</evidence>
<comment type="caution">
    <text evidence="3">The sequence shown here is derived from an EMBL/GenBank/DDBJ whole genome shotgun (WGS) entry which is preliminary data.</text>
</comment>
<evidence type="ECO:0000256" key="1">
    <source>
        <dbReference type="ARBA" id="ARBA00006479"/>
    </source>
</evidence>
<keyword evidence="4" id="KW-1185">Reference proteome</keyword>
<dbReference type="InterPro" id="IPR036388">
    <property type="entry name" value="WH-like_DNA-bd_sf"/>
</dbReference>
<dbReference type="Pfam" id="PF12802">
    <property type="entry name" value="MarR_2"/>
    <property type="match status" value="1"/>
</dbReference>
<organism evidence="3 4">
    <name type="scientific">Pseudoclavibacter chungangensis</name>
    <dbReference type="NCBI Taxonomy" id="587635"/>
    <lineage>
        <taxon>Bacteria</taxon>
        <taxon>Bacillati</taxon>
        <taxon>Actinomycetota</taxon>
        <taxon>Actinomycetes</taxon>
        <taxon>Micrococcales</taxon>
        <taxon>Microbacteriaceae</taxon>
        <taxon>Pseudoclavibacter</taxon>
    </lineage>
</organism>
<comment type="similarity">
    <text evidence="1">Belongs to the ROK (NagC/XylR) family.</text>
</comment>
<accession>A0A7J5C1M8</accession>
<dbReference type="InterPro" id="IPR036390">
    <property type="entry name" value="WH_DNA-bd_sf"/>
</dbReference>
<evidence type="ECO:0000259" key="2">
    <source>
        <dbReference type="Pfam" id="PF12802"/>
    </source>
</evidence>
<dbReference type="SUPFAM" id="SSF53067">
    <property type="entry name" value="Actin-like ATPase domain"/>
    <property type="match status" value="1"/>
</dbReference>
<dbReference type="Proteomes" id="UP000467240">
    <property type="component" value="Unassembled WGS sequence"/>
</dbReference>